<dbReference type="RefSeq" id="WP_015868127.1">
    <property type="nucleotide sequence ID" value="NC_012785.1"/>
</dbReference>
<dbReference type="SUPFAM" id="SSF55008">
    <property type="entry name" value="HMA, heavy metal-associated domain"/>
    <property type="match status" value="1"/>
</dbReference>
<evidence type="ECO:0000313" key="2">
    <source>
        <dbReference type="Proteomes" id="UP000002382"/>
    </source>
</evidence>
<keyword evidence="2" id="KW-1185">Reference proteome</keyword>
<protein>
    <recommendedName>
        <fullName evidence="3">HMA domain-containing protein</fullName>
    </recommendedName>
</protein>
<evidence type="ECO:0000313" key="1">
    <source>
        <dbReference type="EMBL" id="ACR79461.1"/>
    </source>
</evidence>
<proteinExistence type="predicted"/>
<dbReference type="GO" id="GO:0046872">
    <property type="term" value="F:metal ion binding"/>
    <property type="evidence" value="ECO:0007669"/>
    <property type="project" value="InterPro"/>
</dbReference>
<dbReference type="STRING" id="521045.Kole_0747"/>
<reference evidence="1 2" key="2">
    <citation type="journal article" date="2011" name="J. Bacteriol.">
        <title>Genome Sequence of Kosmotoga olearia Strain TBF 19.5.1, a Thermophilic Bacterium with a Wide Growth Temperature Range, Isolated from the Troll B Oil Platform in the North Sea.</title>
        <authorList>
            <person name="Swithers K.S."/>
            <person name="Dipippo J.L."/>
            <person name="Bruce D.C."/>
            <person name="Detter C."/>
            <person name="Tapia R."/>
            <person name="Han S."/>
            <person name="Goodwin L.A."/>
            <person name="Han J."/>
            <person name="Woyke T."/>
            <person name="Pitluck S."/>
            <person name="Pennacchio L."/>
            <person name="Nolan M."/>
            <person name="Mikhailova N."/>
            <person name="Land M.L."/>
            <person name="Nesbo C.L."/>
            <person name="Gogarten J.P."/>
            <person name="Noll K.M."/>
        </authorList>
    </citation>
    <scope>NUCLEOTIDE SEQUENCE [LARGE SCALE GENOMIC DNA]</scope>
    <source>
        <strain evidence="2">ATCC BAA-1733 / DSM 21960 / TBF 19.5.1</strain>
    </source>
</reference>
<name>C5CG20_KOSOT</name>
<dbReference type="HOGENOM" id="CLU_2734782_0_0_0"/>
<evidence type="ECO:0008006" key="3">
    <source>
        <dbReference type="Google" id="ProtNLM"/>
    </source>
</evidence>
<dbReference type="EMBL" id="CP001634">
    <property type="protein sequence ID" value="ACR79461.1"/>
    <property type="molecule type" value="Genomic_DNA"/>
</dbReference>
<reference evidence="1 2" key="1">
    <citation type="submission" date="2009-06" db="EMBL/GenBank/DDBJ databases">
        <title>Complete sequence of Thermotogales bacterium TBF 19.5.1.</title>
        <authorList>
            <consortium name="US DOE Joint Genome Institute"/>
            <person name="Lucas S."/>
            <person name="Copeland A."/>
            <person name="Lapidus A."/>
            <person name="Glavina del Rio T."/>
            <person name="Tice H."/>
            <person name="Bruce D."/>
            <person name="Goodwin L."/>
            <person name="Pitluck S."/>
            <person name="Chertkov O."/>
            <person name="Brettin T."/>
            <person name="Detter J.C."/>
            <person name="Han C."/>
            <person name="Schmutz J."/>
            <person name="Larimer F."/>
            <person name="Land M."/>
            <person name="Hauser L."/>
            <person name="Kyrpides N."/>
            <person name="Ovchinnikova G."/>
            <person name="Noll K."/>
        </authorList>
    </citation>
    <scope>NUCLEOTIDE SEQUENCE [LARGE SCALE GENOMIC DNA]</scope>
    <source>
        <strain evidence="2">ATCC BAA-1733 / DSM 21960 / TBF 19.5.1</strain>
    </source>
</reference>
<gene>
    <name evidence="1" type="ordered locus">Kole_0747</name>
</gene>
<dbReference type="AlphaFoldDB" id="C5CG20"/>
<sequence length="71" mass="8104">MARALKMYHIKNLETQEDEEKIKAVLKGVSGIIRVNPESRFAIIEIEFEDALIDAATIRDLLAKEGYQMII</sequence>
<organism evidence="1 2">
    <name type="scientific">Kosmotoga olearia (strain ATCC BAA-1733 / DSM 21960 / TBF 19.5.1)</name>
    <dbReference type="NCBI Taxonomy" id="521045"/>
    <lineage>
        <taxon>Bacteria</taxon>
        <taxon>Thermotogati</taxon>
        <taxon>Thermotogota</taxon>
        <taxon>Thermotogae</taxon>
        <taxon>Kosmotogales</taxon>
        <taxon>Kosmotogaceae</taxon>
        <taxon>Kosmotoga</taxon>
    </lineage>
</organism>
<dbReference type="KEGG" id="kol:Kole_0747"/>
<dbReference type="Proteomes" id="UP000002382">
    <property type="component" value="Chromosome"/>
</dbReference>
<accession>C5CG20</accession>
<dbReference type="InterPro" id="IPR036163">
    <property type="entry name" value="HMA_dom_sf"/>
</dbReference>